<dbReference type="PROSITE" id="PS50089">
    <property type="entry name" value="ZF_RING_2"/>
    <property type="match status" value="1"/>
</dbReference>
<evidence type="ECO:0000256" key="4">
    <source>
        <dbReference type="PROSITE-ProRule" id="PRU00175"/>
    </source>
</evidence>
<evidence type="ECO:0000313" key="7">
    <source>
        <dbReference type="Proteomes" id="UP000218811"/>
    </source>
</evidence>
<keyword evidence="3" id="KW-0862">Zinc</keyword>
<evidence type="ECO:0000256" key="2">
    <source>
        <dbReference type="ARBA" id="ARBA00022771"/>
    </source>
</evidence>
<dbReference type="GO" id="GO:0003697">
    <property type="term" value="F:single-stranded DNA binding"/>
    <property type="evidence" value="ECO:0007669"/>
    <property type="project" value="InterPro"/>
</dbReference>
<dbReference type="Proteomes" id="UP000218811">
    <property type="component" value="Unassembled WGS sequence"/>
</dbReference>
<proteinExistence type="predicted"/>
<dbReference type="AlphaFoldDB" id="A0A2H3J3S3"/>
<protein>
    <recommendedName>
        <fullName evidence="5">RING-type domain-containing protein</fullName>
    </recommendedName>
</protein>
<dbReference type="OrthoDB" id="6105938at2759"/>
<dbReference type="InterPro" id="IPR001841">
    <property type="entry name" value="Znf_RING"/>
</dbReference>
<keyword evidence="7" id="KW-1185">Reference proteome</keyword>
<accession>A0A2H3J3S3</accession>
<evidence type="ECO:0000259" key="5">
    <source>
        <dbReference type="PROSITE" id="PS50089"/>
    </source>
</evidence>
<dbReference type="SUPFAM" id="SSF57850">
    <property type="entry name" value="RING/U-box"/>
    <property type="match status" value="1"/>
</dbReference>
<dbReference type="GO" id="GO:0008270">
    <property type="term" value="F:zinc ion binding"/>
    <property type="evidence" value="ECO:0007669"/>
    <property type="project" value="UniProtKB-KW"/>
</dbReference>
<dbReference type="InterPro" id="IPR017907">
    <property type="entry name" value="Znf_RING_CS"/>
</dbReference>
<evidence type="ECO:0000313" key="6">
    <source>
        <dbReference type="EMBL" id="PCH33389.1"/>
    </source>
</evidence>
<dbReference type="GO" id="GO:0097505">
    <property type="term" value="C:Rad6-Rad18 complex"/>
    <property type="evidence" value="ECO:0007669"/>
    <property type="project" value="TreeGrafter"/>
</dbReference>
<dbReference type="EMBL" id="KB467831">
    <property type="protein sequence ID" value="PCH33389.1"/>
    <property type="molecule type" value="Genomic_DNA"/>
</dbReference>
<dbReference type="OMA" id="GYEWISK"/>
<dbReference type="InterPro" id="IPR013083">
    <property type="entry name" value="Znf_RING/FYVE/PHD"/>
</dbReference>
<dbReference type="GO" id="GO:0006301">
    <property type="term" value="P:DNA damage tolerance"/>
    <property type="evidence" value="ECO:0007669"/>
    <property type="project" value="InterPro"/>
</dbReference>
<dbReference type="PANTHER" id="PTHR14134:SF2">
    <property type="entry name" value="E3 UBIQUITIN-PROTEIN LIGASE RAD18"/>
    <property type="match status" value="1"/>
</dbReference>
<dbReference type="SMART" id="SM00184">
    <property type="entry name" value="RING"/>
    <property type="match status" value="1"/>
</dbReference>
<gene>
    <name evidence="6" type="ORF">WOLCODRAFT_21979</name>
</gene>
<dbReference type="GO" id="GO:0005634">
    <property type="term" value="C:nucleus"/>
    <property type="evidence" value="ECO:0007669"/>
    <property type="project" value="TreeGrafter"/>
</dbReference>
<dbReference type="STRING" id="742152.A0A2H3J3S3"/>
<sequence>MADPDPHVGIRQVLAEYEEDLSCPICCDIVAAAYMSNPCGHTFCGNCAWVWVSKNRRTPTCAVCRANLVPSSPLIPNIAIDHTVEKHISALVQSGSEDWLPEGAAFTEWMRRKESGKSVVSNHLANCR</sequence>
<dbReference type="GO" id="GO:0006513">
    <property type="term" value="P:protein monoubiquitination"/>
    <property type="evidence" value="ECO:0007669"/>
    <property type="project" value="InterPro"/>
</dbReference>
<dbReference type="InterPro" id="IPR039577">
    <property type="entry name" value="Rad18"/>
</dbReference>
<evidence type="ECO:0000256" key="1">
    <source>
        <dbReference type="ARBA" id="ARBA00022723"/>
    </source>
</evidence>
<dbReference type="Gene3D" id="3.30.40.10">
    <property type="entry name" value="Zinc/RING finger domain, C3HC4 (zinc finger)"/>
    <property type="match status" value="1"/>
</dbReference>
<keyword evidence="1" id="KW-0479">Metal-binding</keyword>
<dbReference type="GO" id="GO:0061630">
    <property type="term" value="F:ubiquitin protein ligase activity"/>
    <property type="evidence" value="ECO:0007669"/>
    <property type="project" value="InterPro"/>
</dbReference>
<name>A0A2H3J3S3_WOLCO</name>
<dbReference type="PANTHER" id="PTHR14134">
    <property type="entry name" value="E3 UBIQUITIN-PROTEIN LIGASE RAD18"/>
    <property type="match status" value="1"/>
</dbReference>
<organism evidence="6 7">
    <name type="scientific">Wolfiporia cocos (strain MD-104)</name>
    <name type="common">Brown rot fungus</name>
    <dbReference type="NCBI Taxonomy" id="742152"/>
    <lineage>
        <taxon>Eukaryota</taxon>
        <taxon>Fungi</taxon>
        <taxon>Dikarya</taxon>
        <taxon>Basidiomycota</taxon>
        <taxon>Agaricomycotina</taxon>
        <taxon>Agaricomycetes</taxon>
        <taxon>Polyporales</taxon>
        <taxon>Phaeolaceae</taxon>
        <taxon>Wolfiporia</taxon>
    </lineage>
</organism>
<keyword evidence="2 4" id="KW-0863">Zinc-finger</keyword>
<dbReference type="PROSITE" id="PS00518">
    <property type="entry name" value="ZF_RING_1"/>
    <property type="match status" value="1"/>
</dbReference>
<feature type="domain" description="RING-type" evidence="5">
    <location>
        <begin position="23"/>
        <end position="65"/>
    </location>
</feature>
<dbReference type="Pfam" id="PF13923">
    <property type="entry name" value="zf-C3HC4_2"/>
    <property type="match status" value="1"/>
</dbReference>
<evidence type="ECO:0000256" key="3">
    <source>
        <dbReference type="ARBA" id="ARBA00022833"/>
    </source>
</evidence>
<reference evidence="6 7" key="1">
    <citation type="journal article" date="2012" name="Science">
        <title>The Paleozoic origin of enzymatic lignin decomposition reconstructed from 31 fungal genomes.</title>
        <authorList>
            <person name="Floudas D."/>
            <person name="Binder M."/>
            <person name="Riley R."/>
            <person name="Barry K."/>
            <person name="Blanchette R.A."/>
            <person name="Henrissat B."/>
            <person name="Martinez A.T."/>
            <person name="Otillar R."/>
            <person name="Spatafora J.W."/>
            <person name="Yadav J.S."/>
            <person name="Aerts A."/>
            <person name="Benoit I."/>
            <person name="Boyd A."/>
            <person name="Carlson A."/>
            <person name="Copeland A."/>
            <person name="Coutinho P.M."/>
            <person name="de Vries R.P."/>
            <person name="Ferreira P."/>
            <person name="Findley K."/>
            <person name="Foster B."/>
            <person name="Gaskell J."/>
            <person name="Glotzer D."/>
            <person name="Gorecki P."/>
            <person name="Heitman J."/>
            <person name="Hesse C."/>
            <person name="Hori C."/>
            <person name="Igarashi K."/>
            <person name="Jurgens J.A."/>
            <person name="Kallen N."/>
            <person name="Kersten P."/>
            <person name="Kohler A."/>
            <person name="Kuees U."/>
            <person name="Kumar T.K.A."/>
            <person name="Kuo A."/>
            <person name="LaButti K."/>
            <person name="Larrondo L.F."/>
            <person name="Lindquist E."/>
            <person name="Ling A."/>
            <person name="Lombard V."/>
            <person name="Lucas S."/>
            <person name="Lundell T."/>
            <person name="Martin R."/>
            <person name="McLaughlin D.J."/>
            <person name="Morgenstern I."/>
            <person name="Morin E."/>
            <person name="Murat C."/>
            <person name="Nagy L.G."/>
            <person name="Nolan M."/>
            <person name="Ohm R.A."/>
            <person name="Patyshakuliyeva A."/>
            <person name="Rokas A."/>
            <person name="Ruiz-Duenas F.J."/>
            <person name="Sabat G."/>
            <person name="Salamov A."/>
            <person name="Samejima M."/>
            <person name="Schmutz J."/>
            <person name="Slot J.C."/>
            <person name="St John F."/>
            <person name="Stenlid J."/>
            <person name="Sun H."/>
            <person name="Sun S."/>
            <person name="Syed K."/>
            <person name="Tsang A."/>
            <person name="Wiebenga A."/>
            <person name="Young D."/>
            <person name="Pisabarro A."/>
            <person name="Eastwood D.C."/>
            <person name="Martin F."/>
            <person name="Cullen D."/>
            <person name="Grigoriev I.V."/>
            <person name="Hibbett D.S."/>
        </authorList>
    </citation>
    <scope>NUCLEOTIDE SEQUENCE [LARGE SCALE GENOMIC DNA]</scope>
    <source>
        <strain evidence="6 7">MD-104</strain>
    </source>
</reference>